<keyword evidence="13" id="KW-1185">Reference proteome</keyword>
<keyword evidence="4" id="KW-0133">Cell shape</keyword>
<protein>
    <submittedName>
        <fullName evidence="12">D-alanyl-D-alanine carboxypeptidase</fullName>
        <ecNumber evidence="12">3.4.16.4</ecNumber>
    </submittedName>
</protein>
<evidence type="ECO:0000256" key="2">
    <source>
        <dbReference type="ARBA" id="ARBA00022729"/>
    </source>
</evidence>
<evidence type="ECO:0000256" key="3">
    <source>
        <dbReference type="ARBA" id="ARBA00022801"/>
    </source>
</evidence>
<dbReference type="Proteomes" id="UP000549457">
    <property type="component" value="Unassembled WGS sequence"/>
</dbReference>
<dbReference type="PANTHER" id="PTHR21581:SF6">
    <property type="entry name" value="TRAFFICKING PROTEIN PARTICLE COMPLEX SUBUNIT 12"/>
    <property type="match status" value="1"/>
</dbReference>
<evidence type="ECO:0000256" key="4">
    <source>
        <dbReference type="ARBA" id="ARBA00022960"/>
    </source>
</evidence>
<sequence length="499" mass="52175">MFQTVSRGVILAVVMLLLGTVAQAQQLASVVMDARTGSVLKAVNADTRVHPASLTKMMTLYIVFDELRAGRMSLDQKVTISSHAASEPPSRLGLRAGQKIELRYLIRAAAIKSANDAATALGEAVAGSEAAFATRMNAYARAMGMTKTTFKNANGLTRDGHLSTARDMATLGRRIVYDFPQYYNIFGRTSTSAGLSTVKNTNQRLLDAYPGADGIKTGYTKAAGFNVVSSAQRGNRRVIVAVLGERSTAQRNADASRLMDFGFSSMPSMVAVVPPSPLRTLVASTAPVAKTRVQPTVSEATPVIADASGTLTLTGRPLPRALDSVEISRNSASIAAAIAEVNSALASQATRSPAMAAEARPLPRPGVSAGVDETTVATIAGRASTFAVASAELPQRRVSMTDADASLPTTSAGTTGGHEWGVQLGSYRAKGDAERQLLTTALMDVAELSGGLRRVEAARVQGVTVYRAQFVGLDQKSALAACASLARMEADCLPLAPGI</sequence>
<evidence type="ECO:0000256" key="10">
    <source>
        <dbReference type="SAM" id="SignalP"/>
    </source>
</evidence>
<evidence type="ECO:0000256" key="1">
    <source>
        <dbReference type="ARBA" id="ARBA00007164"/>
    </source>
</evidence>
<evidence type="ECO:0000313" key="13">
    <source>
        <dbReference type="Proteomes" id="UP000549457"/>
    </source>
</evidence>
<dbReference type="GO" id="GO:0071555">
    <property type="term" value="P:cell wall organization"/>
    <property type="evidence" value="ECO:0007669"/>
    <property type="project" value="UniProtKB-KW"/>
</dbReference>
<dbReference type="PANTHER" id="PTHR21581">
    <property type="entry name" value="D-ALANYL-D-ALANINE CARBOXYPEPTIDASE"/>
    <property type="match status" value="1"/>
</dbReference>
<keyword evidence="2 10" id="KW-0732">Signal</keyword>
<organism evidence="12 13">
    <name type="scientific">Amaricoccus macauensis</name>
    <dbReference type="NCBI Taxonomy" id="57001"/>
    <lineage>
        <taxon>Bacteria</taxon>
        <taxon>Pseudomonadati</taxon>
        <taxon>Pseudomonadota</taxon>
        <taxon>Alphaproteobacteria</taxon>
        <taxon>Rhodobacterales</taxon>
        <taxon>Paracoccaceae</taxon>
        <taxon>Amaricoccus</taxon>
    </lineage>
</organism>
<feature type="active site" description="Acyl-ester intermediate" evidence="7">
    <location>
        <position position="53"/>
    </location>
</feature>
<comment type="similarity">
    <text evidence="1 9">Belongs to the peptidase S11 family.</text>
</comment>
<name>A0A840SJX9_9RHOB</name>
<evidence type="ECO:0000256" key="7">
    <source>
        <dbReference type="PIRSR" id="PIRSR618044-1"/>
    </source>
</evidence>
<evidence type="ECO:0000256" key="8">
    <source>
        <dbReference type="PIRSR" id="PIRSR618044-2"/>
    </source>
</evidence>
<keyword evidence="3 12" id="KW-0378">Hydrolase</keyword>
<feature type="active site" evidence="7">
    <location>
        <position position="113"/>
    </location>
</feature>
<keyword evidence="6" id="KW-0961">Cell wall biogenesis/degradation</keyword>
<proteinExistence type="inferred from homology"/>
<evidence type="ECO:0000313" key="12">
    <source>
        <dbReference type="EMBL" id="MBB5220945.1"/>
    </source>
</evidence>
<dbReference type="EMBL" id="JACHFM010000001">
    <property type="protein sequence ID" value="MBB5220945.1"/>
    <property type="molecule type" value="Genomic_DNA"/>
</dbReference>
<comment type="caution">
    <text evidence="12">The sequence shown here is derived from an EMBL/GenBank/DDBJ whole genome shotgun (WGS) entry which is preliminary data.</text>
</comment>
<accession>A0A840SJX9</accession>
<feature type="chain" id="PRO_5032858992" evidence="10">
    <location>
        <begin position="25"/>
        <end position="499"/>
    </location>
</feature>
<feature type="binding site" evidence="8">
    <location>
        <position position="216"/>
    </location>
    <ligand>
        <name>substrate</name>
    </ligand>
</feature>
<dbReference type="InterPro" id="IPR001967">
    <property type="entry name" value="Peptidase_S11_N"/>
</dbReference>
<dbReference type="Pfam" id="PF00768">
    <property type="entry name" value="Peptidase_S11"/>
    <property type="match status" value="1"/>
</dbReference>
<feature type="signal peptide" evidence="10">
    <location>
        <begin position="1"/>
        <end position="24"/>
    </location>
</feature>
<feature type="active site" description="Proton acceptor" evidence="7">
    <location>
        <position position="56"/>
    </location>
</feature>
<dbReference type="GO" id="GO:0008360">
    <property type="term" value="P:regulation of cell shape"/>
    <property type="evidence" value="ECO:0007669"/>
    <property type="project" value="UniProtKB-KW"/>
</dbReference>
<keyword evidence="5" id="KW-0573">Peptidoglycan synthesis</keyword>
<dbReference type="EC" id="3.4.16.4" evidence="12"/>
<gene>
    <name evidence="12" type="ORF">HNP73_000866</name>
</gene>
<evidence type="ECO:0000256" key="9">
    <source>
        <dbReference type="RuleBase" id="RU004016"/>
    </source>
</evidence>
<reference evidence="12 13" key="1">
    <citation type="submission" date="2020-08" db="EMBL/GenBank/DDBJ databases">
        <title>Genomic Encyclopedia of Type Strains, Phase IV (KMG-IV): sequencing the most valuable type-strain genomes for metagenomic binning, comparative biology and taxonomic classification.</title>
        <authorList>
            <person name="Goeker M."/>
        </authorList>
    </citation>
    <scope>NUCLEOTIDE SEQUENCE [LARGE SCALE GENOMIC DNA]</scope>
    <source>
        <strain evidence="12 13">DSM 101730</strain>
    </source>
</reference>
<dbReference type="InterPro" id="IPR012338">
    <property type="entry name" value="Beta-lactam/transpept-like"/>
</dbReference>
<dbReference type="Gene3D" id="3.40.710.10">
    <property type="entry name" value="DD-peptidase/beta-lactamase superfamily"/>
    <property type="match status" value="1"/>
</dbReference>
<keyword evidence="12" id="KW-0121">Carboxypeptidase</keyword>
<dbReference type="RefSeq" id="WP_184147365.1">
    <property type="nucleotide sequence ID" value="NZ_JACHFM010000001.1"/>
</dbReference>
<dbReference type="GO" id="GO:0006508">
    <property type="term" value="P:proteolysis"/>
    <property type="evidence" value="ECO:0007669"/>
    <property type="project" value="InterPro"/>
</dbReference>
<feature type="domain" description="Peptidase S11 D-alanyl-D-alanine carboxypeptidase A N-terminal" evidence="11">
    <location>
        <begin position="28"/>
        <end position="246"/>
    </location>
</feature>
<dbReference type="SUPFAM" id="SSF56601">
    <property type="entry name" value="beta-lactamase/transpeptidase-like"/>
    <property type="match status" value="1"/>
</dbReference>
<dbReference type="AlphaFoldDB" id="A0A840SJX9"/>
<evidence type="ECO:0000256" key="6">
    <source>
        <dbReference type="ARBA" id="ARBA00023316"/>
    </source>
</evidence>
<keyword evidence="12" id="KW-0645">Protease</keyword>
<dbReference type="InterPro" id="IPR018044">
    <property type="entry name" value="Peptidase_S11"/>
</dbReference>
<evidence type="ECO:0000259" key="11">
    <source>
        <dbReference type="Pfam" id="PF00768"/>
    </source>
</evidence>
<dbReference type="GO" id="GO:0009252">
    <property type="term" value="P:peptidoglycan biosynthetic process"/>
    <property type="evidence" value="ECO:0007669"/>
    <property type="project" value="UniProtKB-KW"/>
</dbReference>
<dbReference type="PRINTS" id="PR00725">
    <property type="entry name" value="DADACBPTASE1"/>
</dbReference>
<dbReference type="GO" id="GO:0009002">
    <property type="term" value="F:serine-type D-Ala-D-Ala carboxypeptidase activity"/>
    <property type="evidence" value="ECO:0007669"/>
    <property type="project" value="UniProtKB-EC"/>
</dbReference>
<evidence type="ECO:0000256" key="5">
    <source>
        <dbReference type="ARBA" id="ARBA00022984"/>
    </source>
</evidence>